<keyword evidence="2" id="KW-1133">Transmembrane helix</keyword>
<dbReference type="GO" id="GO:0005635">
    <property type="term" value="C:nuclear envelope"/>
    <property type="evidence" value="ECO:0007669"/>
    <property type="project" value="InterPro"/>
</dbReference>
<dbReference type="AlphaFoldDB" id="A0A8C3SIN2"/>
<protein>
    <recommendedName>
        <fullName evidence="5">Emerin</fullName>
    </recommendedName>
</protein>
<feature type="region of interest" description="Disordered" evidence="1">
    <location>
        <begin position="26"/>
        <end position="111"/>
    </location>
</feature>
<evidence type="ECO:0000256" key="1">
    <source>
        <dbReference type="SAM" id="MobiDB-lite"/>
    </source>
</evidence>
<dbReference type="PANTHER" id="PTHR15171">
    <property type="entry name" value="EMERIN"/>
    <property type="match status" value="1"/>
</dbReference>
<feature type="transmembrane region" description="Helical" evidence="2">
    <location>
        <begin position="195"/>
        <end position="216"/>
    </location>
</feature>
<evidence type="ECO:0000313" key="4">
    <source>
        <dbReference type="Proteomes" id="UP000694403"/>
    </source>
</evidence>
<feature type="compositionally biased region" description="Basic and acidic residues" evidence="1">
    <location>
        <begin position="60"/>
        <end position="71"/>
    </location>
</feature>
<evidence type="ECO:0000256" key="2">
    <source>
        <dbReference type="SAM" id="Phobius"/>
    </source>
</evidence>
<evidence type="ECO:0008006" key="5">
    <source>
        <dbReference type="Google" id="ProtNLM"/>
    </source>
</evidence>
<dbReference type="PANTHER" id="PTHR15171:SF2">
    <property type="entry name" value="EMERIN"/>
    <property type="match status" value="1"/>
</dbReference>
<dbReference type="Ensembl" id="ENSCSRT00000015483.1">
    <property type="protein sequence ID" value="ENSCSRP00000014853.1"/>
    <property type="gene ID" value="ENSCSRG00000011374.1"/>
</dbReference>
<reference evidence="3" key="1">
    <citation type="submission" date="2025-08" db="UniProtKB">
        <authorList>
            <consortium name="Ensembl"/>
        </authorList>
    </citation>
    <scope>IDENTIFICATION</scope>
</reference>
<name>A0A8C3SIN2_CHESE</name>
<feature type="compositionally biased region" description="Basic and acidic residues" evidence="1">
    <location>
        <begin position="81"/>
        <end position="91"/>
    </location>
</feature>
<keyword evidence="2" id="KW-0472">Membrane</keyword>
<accession>A0A8C3SIN2</accession>
<feature type="region of interest" description="Disordered" evidence="1">
    <location>
        <begin position="159"/>
        <end position="185"/>
    </location>
</feature>
<dbReference type="Proteomes" id="UP000694403">
    <property type="component" value="Unplaced"/>
</dbReference>
<keyword evidence="4" id="KW-1185">Reference proteome</keyword>
<reference evidence="3" key="2">
    <citation type="submission" date="2025-09" db="UniProtKB">
        <authorList>
            <consortium name="Ensembl"/>
        </authorList>
    </citation>
    <scope>IDENTIFICATION</scope>
</reference>
<proteinExistence type="predicted"/>
<organism evidence="3 4">
    <name type="scientific">Chelydra serpentina</name>
    <name type="common">Snapping turtle</name>
    <name type="synonym">Testudo serpentina</name>
    <dbReference type="NCBI Taxonomy" id="8475"/>
    <lineage>
        <taxon>Eukaryota</taxon>
        <taxon>Metazoa</taxon>
        <taxon>Chordata</taxon>
        <taxon>Craniata</taxon>
        <taxon>Vertebrata</taxon>
        <taxon>Euteleostomi</taxon>
        <taxon>Archelosauria</taxon>
        <taxon>Testudinata</taxon>
        <taxon>Testudines</taxon>
        <taxon>Cryptodira</taxon>
        <taxon>Durocryptodira</taxon>
        <taxon>Americhelydia</taxon>
        <taxon>Chelydroidea</taxon>
        <taxon>Chelydridae</taxon>
        <taxon>Chelydra</taxon>
    </lineage>
</organism>
<dbReference type="InterPro" id="IPR035004">
    <property type="entry name" value="Emerin"/>
</dbReference>
<keyword evidence="2" id="KW-0812">Transmembrane</keyword>
<sequence>PPPPLSPPPGPPGSTRKLYERKICEYESQHTKLSPTGGAGSYSDPGTTETYIRESYSYPRQEERRLYRADDSSPTSTYTRELYDFPRREGHTGYLGDDVDTESYEESSSSSSWLYGAAPGPLGEATARQPIGEAASYTPNRTEETERDGVSYQRVCRARPAPPPMRVEPRRAIHPLPRGGPGGAAGGGSRRFLPLWLQLLLFGALAAFLVYVYHALQGGADDNPFQEHREE</sequence>
<evidence type="ECO:0000313" key="3">
    <source>
        <dbReference type="Ensembl" id="ENSCSRP00000014853.1"/>
    </source>
</evidence>